<organism evidence="1 2">
    <name type="scientific">Leptospira stimsonii</name>
    <dbReference type="NCBI Taxonomy" id="2202203"/>
    <lineage>
        <taxon>Bacteria</taxon>
        <taxon>Pseudomonadati</taxon>
        <taxon>Spirochaetota</taxon>
        <taxon>Spirochaetia</taxon>
        <taxon>Leptospirales</taxon>
        <taxon>Leptospiraceae</taxon>
        <taxon>Leptospira</taxon>
    </lineage>
</organism>
<sequence>MFHTCVIHFYKTNLRGVLISRADFEFSACSDRTFFKRKGRLKDRSWRISSDWKRIWRKKPSYFSTPPDKTKKRGFEVSKYKKLVLESI</sequence>
<evidence type="ECO:0000313" key="1">
    <source>
        <dbReference type="EMBL" id="RHX84487.1"/>
    </source>
</evidence>
<accession>A0A8B3CPM8</accession>
<name>A0A8B3CPM8_9LEPT</name>
<proteinExistence type="predicted"/>
<dbReference type="Proteomes" id="UP000266669">
    <property type="component" value="Unassembled WGS sequence"/>
</dbReference>
<gene>
    <name evidence="1" type="ORF">DLM78_17345</name>
</gene>
<dbReference type="AlphaFoldDB" id="A0A8B3CPM8"/>
<evidence type="ECO:0000313" key="2">
    <source>
        <dbReference type="Proteomes" id="UP000266669"/>
    </source>
</evidence>
<comment type="caution">
    <text evidence="1">The sequence shown here is derived from an EMBL/GenBank/DDBJ whole genome shotgun (WGS) entry which is preliminary data.</text>
</comment>
<protein>
    <submittedName>
        <fullName evidence="1">Uncharacterized protein</fullName>
    </submittedName>
</protein>
<dbReference type="EMBL" id="QHCS01000005">
    <property type="protein sequence ID" value="RHX84487.1"/>
    <property type="molecule type" value="Genomic_DNA"/>
</dbReference>
<reference evidence="2" key="1">
    <citation type="submission" date="2018-05" db="EMBL/GenBank/DDBJ databases">
        <title>Leptospira yasudae sp. nov. and Leptospira stimsonii sp. nov., two pathogenic species of the genus Leptospira isolated from environmental sources.</title>
        <authorList>
            <person name="Casanovas-Massana A."/>
            <person name="Hamond C."/>
            <person name="Santos L.A."/>
            <person name="Hacker K.P."/>
            <person name="Balassiano I."/>
            <person name="Medeiros M.A."/>
            <person name="Reis M.G."/>
            <person name="Ko A.I."/>
            <person name="Wunder E.A."/>
        </authorList>
    </citation>
    <scope>NUCLEOTIDE SEQUENCE [LARGE SCALE GENOMIC DNA]</scope>
    <source>
        <strain evidence="2">AMB6-RJ</strain>
    </source>
</reference>